<dbReference type="Gene3D" id="3.40.50.300">
    <property type="entry name" value="P-loop containing nucleotide triphosphate hydrolases"/>
    <property type="match status" value="1"/>
</dbReference>
<dbReference type="NCBIfam" id="TIGR01727">
    <property type="entry name" value="oligo_HPY"/>
    <property type="match status" value="1"/>
</dbReference>
<dbReference type="Pfam" id="PF08352">
    <property type="entry name" value="oligo_HPY"/>
    <property type="match status" value="1"/>
</dbReference>
<keyword evidence="3" id="KW-0813">Transport</keyword>
<evidence type="ECO:0000256" key="5">
    <source>
        <dbReference type="ARBA" id="ARBA00022519"/>
    </source>
</evidence>
<dbReference type="AlphaFoldDB" id="A0A6H1U9U9"/>
<evidence type="ECO:0000256" key="2">
    <source>
        <dbReference type="ARBA" id="ARBA00005417"/>
    </source>
</evidence>
<dbReference type="Pfam" id="PF00005">
    <property type="entry name" value="ABC_tran"/>
    <property type="match status" value="1"/>
</dbReference>
<gene>
    <name evidence="10" type="ORF">HER31_02250</name>
</gene>
<dbReference type="InterPro" id="IPR003593">
    <property type="entry name" value="AAA+_ATPase"/>
</dbReference>
<dbReference type="GO" id="GO:0005886">
    <property type="term" value="C:plasma membrane"/>
    <property type="evidence" value="ECO:0007669"/>
    <property type="project" value="UniProtKB-SubCell"/>
</dbReference>
<evidence type="ECO:0000256" key="1">
    <source>
        <dbReference type="ARBA" id="ARBA00004417"/>
    </source>
</evidence>
<feature type="domain" description="ABC transporter" evidence="9">
    <location>
        <begin position="1"/>
        <end position="258"/>
    </location>
</feature>
<dbReference type="PROSITE" id="PS50893">
    <property type="entry name" value="ABC_TRANSPORTER_2"/>
    <property type="match status" value="1"/>
</dbReference>
<dbReference type="EMBL" id="CP051180">
    <property type="protein sequence ID" value="QIZ75821.1"/>
    <property type="molecule type" value="Genomic_DNA"/>
</dbReference>
<keyword evidence="5" id="KW-0997">Cell inner membrane</keyword>
<organism evidence="10 11">
    <name type="scientific">Ferrimonas lipolytica</name>
    <dbReference type="NCBI Taxonomy" id="2724191"/>
    <lineage>
        <taxon>Bacteria</taxon>
        <taxon>Pseudomonadati</taxon>
        <taxon>Pseudomonadota</taxon>
        <taxon>Gammaproteobacteria</taxon>
        <taxon>Alteromonadales</taxon>
        <taxon>Ferrimonadaceae</taxon>
        <taxon>Ferrimonas</taxon>
    </lineage>
</organism>
<keyword evidence="11" id="KW-1185">Reference proteome</keyword>
<dbReference type="InterPro" id="IPR050388">
    <property type="entry name" value="ABC_Ni/Peptide_Import"/>
</dbReference>
<evidence type="ECO:0000313" key="11">
    <source>
        <dbReference type="Proteomes" id="UP000501602"/>
    </source>
</evidence>
<dbReference type="Proteomes" id="UP000501602">
    <property type="component" value="Chromosome"/>
</dbReference>
<dbReference type="InterPro" id="IPR027417">
    <property type="entry name" value="P-loop_NTPase"/>
</dbReference>
<keyword evidence="8" id="KW-0472">Membrane</keyword>
<evidence type="ECO:0000256" key="3">
    <source>
        <dbReference type="ARBA" id="ARBA00022448"/>
    </source>
</evidence>
<proteinExistence type="inferred from homology"/>
<accession>A0A6H1U9U9</accession>
<evidence type="ECO:0000256" key="8">
    <source>
        <dbReference type="ARBA" id="ARBA00023136"/>
    </source>
</evidence>
<dbReference type="GO" id="GO:0005524">
    <property type="term" value="F:ATP binding"/>
    <property type="evidence" value="ECO:0007669"/>
    <property type="project" value="UniProtKB-KW"/>
</dbReference>
<dbReference type="KEGG" id="fes:HER31_02250"/>
<dbReference type="InterPro" id="IPR013563">
    <property type="entry name" value="Oligopep_ABC_C"/>
</dbReference>
<comment type="similarity">
    <text evidence="2">Belongs to the ABC transporter superfamily.</text>
</comment>
<dbReference type="PANTHER" id="PTHR43297">
    <property type="entry name" value="OLIGOPEPTIDE TRANSPORT ATP-BINDING PROTEIN APPD"/>
    <property type="match status" value="1"/>
</dbReference>
<reference evidence="10 11" key="1">
    <citation type="submission" date="2020-04" db="EMBL/GenBank/DDBJ databases">
        <title>Ferrimonas sp. S7 isolated from sea water.</title>
        <authorList>
            <person name="Bae S.S."/>
            <person name="Baek K."/>
        </authorList>
    </citation>
    <scope>NUCLEOTIDE SEQUENCE [LARGE SCALE GENOMIC DNA]</scope>
    <source>
        <strain evidence="10 11">S7</strain>
    </source>
</reference>
<dbReference type="CDD" id="cd03257">
    <property type="entry name" value="ABC_NikE_OppD_transporters"/>
    <property type="match status" value="1"/>
</dbReference>
<dbReference type="RefSeq" id="WP_168659082.1">
    <property type="nucleotide sequence ID" value="NZ_CP051180.1"/>
</dbReference>
<dbReference type="GO" id="GO:0015833">
    <property type="term" value="P:peptide transport"/>
    <property type="evidence" value="ECO:0007669"/>
    <property type="project" value="InterPro"/>
</dbReference>
<keyword evidence="7 10" id="KW-0067">ATP-binding</keyword>
<evidence type="ECO:0000313" key="10">
    <source>
        <dbReference type="EMBL" id="QIZ75821.1"/>
    </source>
</evidence>
<name>A0A6H1U9U9_9GAMM</name>
<evidence type="ECO:0000256" key="6">
    <source>
        <dbReference type="ARBA" id="ARBA00022741"/>
    </source>
</evidence>
<keyword evidence="6" id="KW-0547">Nucleotide-binding</keyword>
<dbReference type="PANTHER" id="PTHR43297:SF4">
    <property type="entry name" value="PUTRESCINE EXPORT SYSTEM ATP-BINDING PROTEIN SAPD"/>
    <property type="match status" value="1"/>
</dbReference>
<dbReference type="InterPro" id="IPR003439">
    <property type="entry name" value="ABC_transporter-like_ATP-bd"/>
</dbReference>
<evidence type="ECO:0000259" key="9">
    <source>
        <dbReference type="PROSITE" id="PS50893"/>
    </source>
</evidence>
<sequence>MQLLDIRNLTIELDTPHGRFVALEKFSLRMTEGEIHGLVGESGSGKSLLAKAILGITDRRTHVRADRLNWNGKNMLSMSSRERRQLMSNEIAMIFQEPAACLDPSAKIGSQLIESMPNNTEVSWWKRGKQRRKLAIQLLHKVGVKQHQPLLEAYPWELTESEAHKVMLAMALARKPKLIVADEPTTGLETATQAQIFRMLEKLNQLHNVAILFISHDLQAVGRWSDKVTVLYCGHMMESGVAKKVLGNFRHPYTQALLESSLSNTFHLPHKAELPALRGAVPLLQHLPVGCRLGPRCPRAQKECVKAPVIRSVNGHAYRCHFPIEQKDKA</sequence>
<protein>
    <submittedName>
        <fullName evidence="10">ATP-binding cassette domain-containing protein</fullName>
    </submittedName>
</protein>
<keyword evidence="4" id="KW-1003">Cell membrane</keyword>
<evidence type="ECO:0000256" key="7">
    <source>
        <dbReference type="ARBA" id="ARBA00022840"/>
    </source>
</evidence>
<dbReference type="SUPFAM" id="SSF52540">
    <property type="entry name" value="P-loop containing nucleoside triphosphate hydrolases"/>
    <property type="match status" value="1"/>
</dbReference>
<dbReference type="SMART" id="SM00382">
    <property type="entry name" value="AAA"/>
    <property type="match status" value="1"/>
</dbReference>
<comment type="subcellular location">
    <subcellularLocation>
        <location evidence="1">Cell inner membrane</location>
        <topology evidence="1">Peripheral membrane protein</topology>
    </subcellularLocation>
</comment>
<dbReference type="GO" id="GO:0016887">
    <property type="term" value="F:ATP hydrolysis activity"/>
    <property type="evidence" value="ECO:0007669"/>
    <property type="project" value="InterPro"/>
</dbReference>
<evidence type="ECO:0000256" key="4">
    <source>
        <dbReference type="ARBA" id="ARBA00022475"/>
    </source>
</evidence>